<sequence length="119" mass="12523">MQPVAFTPVRGRHAVDRRPCLIMDIDTPAVAEGEDMIRVRWLAATTLLTCLTWWAVAGAGLAGRAVAPGAGWGGPEGPGAGRGHRSPGAELRADLMGPGIPDMWRLADLMGPGVPDMWS</sequence>
<evidence type="ECO:0000313" key="3">
    <source>
        <dbReference type="Proteomes" id="UP000005710"/>
    </source>
</evidence>
<accession>K6PMY9</accession>
<gene>
    <name evidence="2" type="ORF">ThesuDRAFT_02005</name>
</gene>
<name>K6PMY9_9FIRM</name>
<dbReference type="EMBL" id="AENY02000003">
    <property type="protein sequence ID" value="EKP94272.1"/>
    <property type="molecule type" value="Genomic_DNA"/>
</dbReference>
<evidence type="ECO:0000256" key="1">
    <source>
        <dbReference type="SAM" id="MobiDB-lite"/>
    </source>
</evidence>
<organism evidence="2 3">
    <name type="scientific">Thermaerobacter subterraneus DSM 13965</name>
    <dbReference type="NCBI Taxonomy" id="867903"/>
    <lineage>
        <taxon>Bacteria</taxon>
        <taxon>Bacillati</taxon>
        <taxon>Bacillota</taxon>
        <taxon>Clostridia</taxon>
        <taxon>Eubacteriales</taxon>
        <taxon>Clostridiales Family XVII. Incertae Sedis</taxon>
        <taxon>Thermaerobacter</taxon>
    </lineage>
</organism>
<keyword evidence="3" id="KW-1185">Reference proteome</keyword>
<feature type="compositionally biased region" description="Gly residues" evidence="1">
    <location>
        <begin position="70"/>
        <end position="81"/>
    </location>
</feature>
<reference evidence="2" key="1">
    <citation type="submission" date="2010-10" db="EMBL/GenBank/DDBJ databases">
        <authorList>
            <consortium name="US DOE Joint Genome Institute (JGI-PGF)"/>
            <person name="Lucas S."/>
            <person name="Copeland A."/>
            <person name="Lapidus A."/>
            <person name="Bruce D."/>
            <person name="Goodwin L."/>
            <person name="Pitluck S."/>
            <person name="Kyrpides N."/>
            <person name="Mavromatis K."/>
            <person name="Detter J.C."/>
            <person name="Han C."/>
            <person name="Land M."/>
            <person name="Hauser L."/>
            <person name="Markowitz V."/>
            <person name="Cheng J.-F."/>
            <person name="Hugenholtz P."/>
            <person name="Woyke T."/>
            <person name="Wu D."/>
            <person name="Pukall R."/>
            <person name="Wahrenburg C."/>
            <person name="Brambilla E."/>
            <person name="Klenk H.-P."/>
            <person name="Eisen J.A."/>
        </authorList>
    </citation>
    <scope>NUCLEOTIDE SEQUENCE [LARGE SCALE GENOMIC DNA]</scope>
    <source>
        <strain evidence="2">DSM 13965</strain>
    </source>
</reference>
<dbReference type="HOGENOM" id="CLU_2060345_0_0_9"/>
<dbReference type="AlphaFoldDB" id="K6PMY9"/>
<protein>
    <submittedName>
        <fullName evidence="2">Uncharacterized protein</fullName>
    </submittedName>
</protein>
<dbReference type="Proteomes" id="UP000005710">
    <property type="component" value="Unassembled WGS sequence"/>
</dbReference>
<evidence type="ECO:0000313" key="2">
    <source>
        <dbReference type="EMBL" id="EKP94272.1"/>
    </source>
</evidence>
<reference evidence="2" key="2">
    <citation type="submission" date="2012-10" db="EMBL/GenBank/DDBJ databases">
        <title>Improved high-quality draft of Thermaerobacter subterraneus C21, DSM 13965.</title>
        <authorList>
            <consortium name="DOE Joint Genome Institute"/>
            <person name="Eisen J."/>
            <person name="Huntemann M."/>
            <person name="Wei C.-L."/>
            <person name="Han J."/>
            <person name="Detter J.C."/>
            <person name="Han C."/>
            <person name="Tapia R."/>
            <person name="Chen A."/>
            <person name="Kyrpides N."/>
            <person name="Mavromatis K."/>
            <person name="Markowitz V."/>
            <person name="Szeto E."/>
            <person name="Ivanova N."/>
            <person name="Mikhailova N."/>
            <person name="Ovchinnikova G."/>
            <person name="Pagani I."/>
            <person name="Pati A."/>
            <person name="Goodwin L."/>
            <person name="Nordberg H.P."/>
            <person name="Cantor M.N."/>
            <person name="Hua S.X."/>
            <person name="Woyke T."/>
            <person name="Eisen J."/>
            <person name="Klenk H.-P."/>
        </authorList>
    </citation>
    <scope>NUCLEOTIDE SEQUENCE [LARGE SCALE GENOMIC DNA]</scope>
    <source>
        <strain evidence="2">DSM 13965</strain>
    </source>
</reference>
<feature type="region of interest" description="Disordered" evidence="1">
    <location>
        <begin position="70"/>
        <end position="94"/>
    </location>
</feature>
<comment type="caution">
    <text evidence="2">The sequence shown here is derived from an EMBL/GenBank/DDBJ whole genome shotgun (WGS) entry which is preliminary data.</text>
</comment>
<proteinExistence type="predicted"/>